<dbReference type="InterPro" id="IPR039279">
    <property type="entry name" value="QRT3-like"/>
</dbReference>
<dbReference type="GO" id="GO:0004650">
    <property type="term" value="F:polygalacturonase activity"/>
    <property type="evidence" value="ECO:0007669"/>
    <property type="project" value="InterPro"/>
</dbReference>
<comment type="caution">
    <text evidence="3">The sequence shown here is derived from an EMBL/GenBank/DDBJ whole genome shotgun (WGS) entry which is preliminary data.</text>
</comment>
<reference evidence="3 4" key="1">
    <citation type="submission" date="2017-06" db="EMBL/GenBank/DDBJ databases">
        <title>Ant-infecting Ophiocordyceps genomes reveal a high diversity of potential behavioral manipulation genes and a possible major role for enterotoxins.</title>
        <authorList>
            <person name="De Bekker C."/>
            <person name="Evans H.C."/>
            <person name="Brachmann A."/>
            <person name="Hughes D.P."/>
        </authorList>
    </citation>
    <scope>NUCLEOTIDE SEQUENCE [LARGE SCALE GENOMIC DNA]</scope>
    <source>
        <strain evidence="3 4">Map16</strain>
    </source>
</reference>
<dbReference type="CDD" id="cd23668">
    <property type="entry name" value="GH55_beta13glucanase-like"/>
    <property type="match status" value="1"/>
</dbReference>
<dbReference type="PANTHER" id="PTHR33928">
    <property type="entry name" value="POLYGALACTURONASE QRT3"/>
    <property type="match status" value="1"/>
</dbReference>
<dbReference type="PANTHER" id="PTHR33928:SF2">
    <property type="entry name" value="PECTATE LYASE SUPERFAMILY PROTEIN DOMAIN-CONTAINING PROTEIN-RELATED"/>
    <property type="match status" value="1"/>
</dbReference>
<dbReference type="InterPro" id="IPR011050">
    <property type="entry name" value="Pectin_lyase_fold/virulence"/>
</dbReference>
<feature type="chain" id="PRO_5013152185" description="Rhamnogalacturonase A/B/Epimerase-like pectate lyase domain-containing protein" evidence="1">
    <location>
        <begin position="23"/>
        <end position="778"/>
    </location>
</feature>
<keyword evidence="1" id="KW-0732">Signal</keyword>
<name>A0A2C5ZFG2_9HYPO</name>
<proteinExistence type="predicted"/>
<accession>A0A2C5ZFG2</accession>
<dbReference type="Proteomes" id="UP000226431">
    <property type="component" value="Unassembled WGS sequence"/>
</dbReference>
<evidence type="ECO:0000256" key="1">
    <source>
        <dbReference type="SAM" id="SignalP"/>
    </source>
</evidence>
<protein>
    <recommendedName>
        <fullName evidence="2">Rhamnogalacturonase A/B/Epimerase-like pectate lyase domain-containing protein</fullName>
    </recommendedName>
</protein>
<dbReference type="FunFam" id="2.160.20.10:FF:000023">
    <property type="entry name" value="Exo-beta-1,3-glucanase Exg0"/>
    <property type="match status" value="1"/>
</dbReference>
<gene>
    <name evidence="3" type="ORF">CDD80_6307</name>
</gene>
<dbReference type="OrthoDB" id="1046782at2759"/>
<feature type="domain" description="Rhamnogalacturonase A/B/Epimerase-like pectate lyase" evidence="2">
    <location>
        <begin position="405"/>
        <end position="469"/>
    </location>
</feature>
<dbReference type="InterPro" id="IPR024535">
    <property type="entry name" value="RHGA/B-epi-like_pectate_lyase"/>
</dbReference>
<sequence>MALSSLLTVATLALGLVSPAEASLHSRQNSSCGWWLPRIKHQGVAPFVNDTDYPVFRNVADFNATGDGKTDDTEAINKAISFGGRCSVGCPSTTTRPALVYFPPGVYRVSDSIIQDYYTQFVGDAQKPPTIKADKGFKNAFVIDANPYQPGDASHPGGWLTWTPVDNFYRSIRNLVIDISEVEGKTVHGIHWPVAQATSLQNIVFNMAPYKDDSTVQQGLLIEGGSGGHMSDLVFNGGKVGMGVGNQQFTSRNLEFHGCDTAIAMFYAWQWVFHGITIDSCKVGIDMPKEVGSAMLIDSVISNTTTAIKTTYDASQPFTNGTLVLENVDMSQGVETAVKNDEDVILGNGSMIGFWAQGRSYVGDKGEAIQGAGQAAARPVALTDSSGKLFTRKRPQYEDVPASKFVSVKSGGAKGDGITDDTNAIRGVFSNITEDKVVYFDFGVYLVTDTVRIPPNVRIVGEAWSVIMAGGDAAFKNETNPKPVFQVGQPGDVGTVEIQDLTFLTSGAQPGAILMEFNVAGKTKGATALFDVHFRIGGAEGSNLQLEQCKRNPGSKDINENCRAAFLLLHVTPSATLYLENSWMWTSDHDLDAPNPEKKPEATQITIYTGRGLLVESTAGSWFWGTASEHNVLYNYQLNGAANVFMGLIQTETPYYQGNPDARRPFAPQAAFSDPDFSECSKDQSKCARSWGLRVENSSDVLVYGGGLYNFFDDYNGTCQDNRSCQDNMISVSKSSVDFYGMSTRASTNMIVLDGKVAAKDEDNINTFCSTVAVFRTS</sequence>
<dbReference type="InterPro" id="IPR012334">
    <property type="entry name" value="Pectin_lyas_fold"/>
</dbReference>
<keyword evidence="4" id="KW-1185">Reference proteome</keyword>
<dbReference type="EMBL" id="NJES01000068">
    <property type="protein sequence ID" value="PHH78756.1"/>
    <property type="molecule type" value="Genomic_DNA"/>
</dbReference>
<dbReference type="Gene3D" id="2.160.20.10">
    <property type="entry name" value="Single-stranded right-handed beta-helix, Pectin lyase-like"/>
    <property type="match status" value="2"/>
</dbReference>
<evidence type="ECO:0000259" key="2">
    <source>
        <dbReference type="Pfam" id="PF12708"/>
    </source>
</evidence>
<dbReference type="Pfam" id="PF12708">
    <property type="entry name" value="Pect-lyase_RHGA_epim"/>
    <property type="match status" value="2"/>
</dbReference>
<organism evidence="3 4">
    <name type="scientific">Ophiocordyceps camponoti-rufipedis</name>
    <dbReference type="NCBI Taxonomy" id="2004952"/>
    <lineage>
        <taxon>Eukaryota</taxon>
        <taxon>Fungi</taxon>
        <taxon>Dikarya</taxon>
        <taxon>Ascomycota</taxon>
        <taxon>Pezizomycotina</taxon>
        <taxon>Sordariomycetes</taxon>
        <taxon>Hypocreomycetidae</taxon>
        <taxon>Hypocreales</taxon>
        <taxon>Ophiocordycipitaceae</taxon>
        <taxon>Ophiocordyceps</taxon>
    </lineage>
</organism>
<dbReference type="AlphaFoldDB" id="A0A2C5ZFG2"/>
<feature type="signal peptide" evidence="1">
    <location>
        <begin position="1"/>
        <end position="22"/>
    </location>
</feature>
<feature type="domain" description="Rhamnogalacturonase A/B/Epimerase-like pectate lyase" evidence="2">
    <location>
        <begin position="56"/>
        <end position="286"/>
    </location>
</feature>
<dbReference type="SUPFAM" id="SSF51126">
    <property type="entry name" value="Pectin lyase-like"/>
    <property type="match status" value="2"/>
</dbReference>
<evidence type="ECO:0000313" key="4">
    <source>
        <dbReference type="Proteomes" id="UP000226431"/>
    </source>
</evidence>
<dbReference type="STRING" id="2004952.A0A2C5ZFG2"/>
<evidence type="ECO:0000313" key="3">
    <source>
        <dbReference type="EMBL" id="PHH78756.1"/>
    </source>
</evidence>